<dbReference type="AlphaFoldDB" id="A0A6V8MV74"/>
<dbReference type="Proteomes" id="UP000568888">
    <property type="component" value="Unassembled WGS sequence"/>
</dbReference>
<evidence type="ECO:0000313" key="2">
    <source>
        <dbReference type="Proteomes" id="UP000568888"/>
    </source>
</evidence>
<name>A0A6V8MV74_9BACT</name>
<organism evidence="1 2">
    <name type="scientific">Geomonas paludis</name>
    <dbReference type="NCBI Taxonomy" id="2740185"/>
    <lineage>
        <taxon>Bacteria</taxon>
        <taxon>Pseudomonadati</taxon>
        <taxon>Thermodesulfobacteriota</taxon>
        <taxon>Desulfuromonadia</taxon>
        <taxon>Geobacterales</taxon>
        <taxon>Geobacteraceae</taxon>
        <taxon>Geomonas</taxon>
    </lineage>
</organism>
<sequence length="59" mass="6824">MERDPMYEAISRMKFGMTVTEARKKKICIKCRETVDSLLEEYEIHALCSDCSKKAGSYV</sequence>
<dbReference type="EMBL" id="BLXY01000002">
    <property type="protein sequence ID" value="GFO63627.1"/>
    <property type="molecule type" value="Genomic_DNA"/>
</dbReference>
<evidence type="ECO:0000313" key="1">
    <source>
        <dbReference type="EMBL" id="GFO63627.1"/>
    </source>
</evidence>
<protein>
    <submittedName>
        <fullName evidence="1">Uncharacterized protein</fullName>
    </submittedName>
</protein>
<proteinExistence type="predicted"/>
<reference evidence="2" key="1">
    <citation type="submission" date="2020-06" db="EMBL/GenBank/DDBJ databases">
        <title>Draft genomic sequecing of Geomonas sp. Red736.</title>
        <authorList>
            <person name="Itoh H."/>
            <person name="Xu Z.X."/>
            <person name="Ushijima N."/>
            <person name="Masuda Y."/>
            <person name="Shiratori Y."/>
            <person name="Senoo K."/>
        </authorList>
    </citation>
    <scope>NUCLEOTIDE SEQUENCE [LARGE SCALE GENOMIC DNA]</scope>
    <source>
        <strain evidence="2">Red736</strain>
    </source>
</reference>
<comment type="caution">
    <text evidence="1">The sequence shown here is derived from an EMBL/GenBank/DDBJ whole genome shotgun (WGS) entry which is preliminary data.</text>
</comment>
<gene>
    <name evidence="1" type="ORF">GMPD_15460</name>
</gene>
<accession>A0A6V8MV74</accession>